<accession>A0ABU8BNL2</accession>
<gene>
    <name evidence="1" type="ORF">V1286_007677</name>
</gene>
<protein>
    <submittedName>
        <fullName evidence="1">Uncharacterized protein</fullName>
    </submittedName>
</protein>
<organism evidence="1 2">
    <name type="scientific">Bradyrhizobium algeriense</name>
    <dbReference type="NCBI Taxonomy" id="634784"/>
    <lineage>
        <taxon>Bacteria</taxon>
        <taxon>Pseudomonadati</taxon>
        <taxon>Pseudomonadota</taxon>
        <taxon>Alphaproteobacteria</taxon>
        <taxon>Hyphomicrobiales</taxon>
        <taxon>Nitrobacteraceae</taxon>
        <taxon>Bradyrhizobium</taxon>
    </lineage>
</organism>
<dbReference type="Proteomes" id="UP001364224">
    <property type="component" value="Unassembled WGS sequence"/>
</dbReference>
<keyword evidence="2" id="KW-1185">Reference proteome</keyword>
<evidence type="ECO:0000313" key="1">
    <source>
        <dbReference type="EMBL" id="MEH2560148.1"/>
    </source>
</evidence>
<dbReference type="RefSeq" id="WP_334356902.1">
    <property type="nucleotide sequence ID" value="NZ_JAZHRV010000001.1"/>
</dbReference>
<name>A0ABU8BNL2_9BRAD</name>
<proteinExistence type="predicted"/>
<reference evidence="1 2" key="1">
    <citation type="submission" date="2024-02" db="EMBL/GenBank/DDBJ databases">
        <title>Adaptive strategies in a cosmopolitan and abundant soil bacterium.</title>
        <authorList>
            <person name="Carini P."/>
        </authorList>
    </citation>
    <scope>NUCLEOTIDE SEQUENCE [LARGE SCALE GENOMIC DNA]</scope>
    <source>
        <strain evidence="1 2">AZCC 1608</strain>
    </source>
</reference>
<dbReference type="EMBL" id="JAZHRV010000001">
    <property type="protein sequence ID" value="MEH2560148.1"/>
    <property type="molecule type" value="Genomic_DNA"/>
</dbReference>
<comment type="caution">
    <text evidence="1">The sequence shown here is derived from an EMBL/GenBank/DDBJ whole genome shotgun (WGS) entry which is preliminary data.</text>
</comment>
<evidence type="ECO:0000313" key="2">
    <source>
        <dbReference type="Proteomes" id="UP001364224"/>
    </source>
</evidence>
<sequence length="107" mass="11976">MVRGIVAEGRPSVLQDSLHAIAEVKSRRILPTAAWLEVGGDARAFLRRGIRLLGEKYDAFFKAFLAAKTHASRTLFRNAEGDYKPDEEAARYPKFVSPNPERQFGSL</sequence>